<dbReference type="CDD" id="cd18809">
    <property type="entry name" value="SF1_C_RecD"/>
    <property type="match status" value="1"/>
</dbReference>
<dbReference type="Gene3D" id="2.30.30.940">
    <property type="match status" value="1"/>
</dbReference>
<keyword evidence="2" id="KW-0067">ATP-binding</keyword>
<dbReference type="InterPro" id="IPR050534">
    <property type="entry name" value="Coronavir_polyprotein_1ab"/>
</dbReference>
<dbReference type="InterPro" id="IPR003593">
    <property type="entry name" value="AAA+_ATPase"/>
</dbReference>
<dbReference type="Gene3D" id="3.40.50.300">
    <property type="entry name" value="P-loop containing nucleotide triphosphate hydrolases"/>
    <property type="match status" value="2"/>
</dbReference>
<dbReference type="HAMAP" id="MF_01488">
    <property type="entry name" value="RecD2"/>
    <property type="match status" value="1"/>
</dbReference>
<dbReference type="GO" id="GO:0005524">
    <property type="term" value="F:ATP binding"/>
    <property type="evidence" value="ECO:0007669"/>
    <property type="project" value="UniProtKB-KW"/>
</dbReference>
<dbReference type="Gene3D" id="1.10.10.2220">
    <property type="match status" value="1"/>
</dbReference>
<dbReference type="PANTHER" id="PTHR43788">
    <property type="entry name" value="DNA2/NAM7 HELICASE FAMILY MEMBER"/>
    <property type="match status" value="1"/>
</dbReference>
<comment type="caution">
    <text evidence="4">The sequence shown here is derived from an EMBL/GenBank/DDBJ whole genome shotgun (WGS) entry which is preliminary data.</text>
</comment>
<dbReference type="InterPro" id="IPR006345">
    <property type="entry name" value="RecD2"/>
</dbReference>
<dbReference type="Pfam" id="PF18335">
    <property type="entry name" value="SH3_13"/>
    <property type="match status" value="1"/>
</dbReference>
<dbReference type="CDD" id="cd17933">
    <property type="entry name" value="DEXSc_RecD-like"/>
    <property type="match status" value="1"/>
</dbReference>
<dbReference type="Pfam" id="PF13604">
    <property type="entry name" value="AAA_30"/>
    <property type="match status" value="1"/>
</dbReference>
<feature type="domain" description="AAA+ ATPase" evidence="3">
    <location>
        <begin position="376"/>
        <end position="533"/>
    </location>
</feature>
<sequence>MSQEIVGVLSTIRYKSDRGDFLVAEFIDTQSAKRFRASGKIMLSPKADAKQRYRLIGHWETTPKYGETFVTVYAEASRPTEVAGIAPYLSNNVKGIGQVTAEKLVTQLQLTDLDSLVTLCRDNNEKIFEFFGEKRRKIAENIIAVMVNDEIYRNIMIFLHEHNIPPNFAKRIYEKYGSASLTNLLENPYRLIADFRRVGFFRADAIAQKLGLPNTSPFRMEAAFVYALEVAQDDGHCCLPRDALIEKARDLLGAKWDPTFSQEFVLDQLRTIFKKNRDHKTESFVIRDTSLFTLQSSSQKSSFDILFYLPEVLRLEDEVAGYICGLLQKGSAVEFIEKQYLEQIALGHKSYAELFPTLPWQKLSEEQRHAVEMSLNSRVMILTGGPGCGKTFVLRAIYEIQKALNRKVALCAPTGLAAKRMHASIGEQAYTLHKLLGLGRKSRADEAAQVIEELEGSTSALENVNVVIVDESSMLSLDLLHSLLSVLGPNRRLILVGDVDQLPSIGAGNCLRDIIKSGVVPIARLTKIFRQSSESPIPIAAREIMAGNKPEYSFISRSPVFPKAEPFAFIPCSQDTFHDILLRFISDTVPHIYNLDPLKNIQILVPMRKSIVGQENINKIIQNHLNPSTPDKMECTLPFNGNLREGDKVIQTKNNYELDVFNGDLGYCKSISKTKEKTEVIVEFSDKEVVYKDEQIDDLQLCYAMTVHKSQGSEFPLCIIPMFGVYFTMLDRNLLYTAITRASKYVIIFGEEWAVKKAIGSQNTIKRYTFLDKLLTNFVK</sequence>
<protein>
    <recommendedName>
        <fullName evidence="3">AAA+ ATPase domain-containing protein</fullName>
    </recommendedName>
</protein>
<dbReference type="InterPro" id="IPR027785">
    <property type="entry name" value="UvrD-like_helicase_C"/>
</dbReference>
<dbReference type="InterPro" id="IPR027417">
    <property type="entry name" value="P-loop_NTPase"/>
</dbReference>
<evidence type="ECO:0000259" key="3">
    <source>
        <dbReference type="SMART" id="SM00382"/>
    </source>
</evidence>
<name>A0A369KUS4_9BACT</name>
<dbReference type="InterPro" id="IPR029493">
    <property type="entry name" value="RecD2-like_HHH"/>
</dbReference>
<proteinExistence type="inferred from homology"/>
<dbReference type="PANTHER" id="PTHR43788:SF6">
    <property type="entry name" value="DNA HELICASE B"/>
    <property type="match status" value="1"/>
</dbReference>
<dbReference type="SUPFAM" id="SSF52540">
    <property type="entry name" value="P-loop containing nucleoside triphosphate hydrolases"/>
    <property type="match status" value="1"/>
</dbReference>
<dbReference type="SMART" id="SM00382">
    <property type="entry name" value="AAA"/>
    <property type="match status" value="1"/>
</dbReference>
<dbReference type="AlphaFoldDB" id="A0A369KUS4"/>
<keyword evidence="5" id="KW-1185">Reference proteome</keyword>
<dbReference type="Proteomes" id="UP000253934">
    <property type="component" value="Unassembled WGS sequence"/>
</dbReference>
<evidence type="ECO:0000313" key="4">
    <source>
        <dbReference type="EMBL" id="RDB35503.1"/>
    </source>
</evidence>
<evidence type="ECO:0000313" key="5">
    <source>
        <dbReference type="Proteomes" id="UP000253934"/>
    </source>
</evidence>
<dbReference type="Pfam" id="PF14490">
    <property type="entry name" value="HHH_RecD2"/>
    <property type="match status" value="1"/>
</dbReference>
<reference evidence="4" key="1">
    <citation type="submission" date="2018-04" db="EMBL/GenBank/DDBJ databases">
        <title>Draft genome sequence of the Candidatus Spirobacillus cienkowskii, a pathogen of freshwater Daphnia species, reconstructed from hemolymph metagenomic reads.</title>
        <authorList>
            <person name="Bresciani L."/>
            <person name="Lemos L.N."/>
            <person name="Wale N."/>
            <person name="Lin J.Y."/>
            <person name="Fernandes G.R."/>
            <person name="Duffy M.A."/>
            <person name="Rodrigues J.M."/>
        </authorList>
    </citation>
    <scope>NUCLEOTIDE SEQUENCE [LARGE SCALE GENOMIC DNA]</scope>
    <source>
        <strain evidence="4">Binning01</strain>
    </source>
</reference>
<evidence type="ECO:0000256" key="1">
    <source>
        <dbReference type="ARBA" id="ARBA00022741"/>
    </source>
</evidence>
<dbReference type="EMBL" id="QOVW01000083">
    <property type="protein sequence ID" value="RDB35503.1"/>
    <property type="molecule type" value="Genomic_DNA"/>
</dbReference>
<evidence type="ECO:0000256" key="2">
    <source>
        <dbReference type="ARBA" id="ARBA00022840"/>
    </source>
</evidence>
<dbReference type="GO" id="GO:0006310">
    <property type="term" value="P:DNA recombination"/>
    <property type="evidence" value="ECO:0007669"/>
    <property type="project" value="InterPro"/>
</dbReference>
<dbReference type="GO" id="GO:0043139">
    <property type="term" value="F:5'-3' DNA helicase activity"/>
    <property type="evidence" value="ECO:0007669"/>
    <property type="project" value="InterPro"/>
</dbReference>
<dbReference type="Pfam" id="PF13538">
    <property type="entry name" value="UvrD_C_2"/>
    <property type="match status" value="1"/>
</dbReference>
<gene>
    <name evidence="4" type="ORF">DCC88_09705</name>
</gene>
<dbReference type="GO" id="GO:0003677">
    <property type="term" value="F:DNA binding"/>
    <property type="evidence" value="ECO:0007669"/>
    <property type="project" value="InterPro"/>
</dbReference>
<keyword evidence="1" id="KW-0547">Nucleotide-binding</keyword>
<accession>A0A369KUS4</accession>
<organism evidence="4 5">
    <name type="scientific">Spirobacillus cienkowskii</name>
    <dbReference type="NCBI Taxonomy" id="495820"/>
    <lineage>
        <taxon>Bacteria</taxon>
        <taxon>Pseudomonadati</taxon>
        <taxon>Bdellovibrionota</taxon>
        <taxon>Oligoflexia</taxon>
        <taxon>Silvanigrellales</taxon>
        <taxon>Spirobacillus</taxon>
    </lineage>
</organism>
<dbReference type="InterPro" id="IPR041451">
    <property type="entry name" value="RecD2_SH13"/>
</dbReference>